<feature type="domain" description="HTH gntR-type" evidence="4">
    <location>
        <begin position="9"/>
        <end position="77"/>
    </location>
</feature>
<keyword evidence="3" id="KW-0804">Transcription</keyword>
<dbReference type="SUPFAM" id="SSF46785">
    <property type="entry name" value="Winged helix' DNA-binding domain"/>
    <property type="match status" value="1"/>
</dbReference>
<dbReference type="CDD" id="cd07377">
    <property type="entry name" value="WHTH_GntR"/>
    <property type="match status" value="1"/>
</dbReference>
<dbReference type="Gene3D" id="1.10.10.10">
    <property type="entry name" value="Winged helix-like DNA-binding domain superfamily/Winged helix DNA-binding domain"/>
    <property type="match status" value="1"/>
</dbReference>
<dbReference type="PRINTS" id="PR00035">
    <property type="entry name" value="HTHGNTR"/>
</dbReference>
<evidence type="ECO:0000256" key="2">
    <source>
        <dbReference type="ARBA" id="ARBA00023125"/>
    </source>
</evidence>
<dbReference type="PROSITE" id="PS50949">
    <property type="entry name" value="HTH_GNTR"/>
    <property type="match status" value="1"/>
</dbReference>
<evidence type="ECO:0000259" key="4">
    <source>
        <dbReference type="PROSITE" id="PS50949"/>
    </source>
</evidence>
<protein>
    <submittedName>
        <fullName evidence="5">GntR family transcriptional regulator</fullName>
    </submittedName>
</protein>
<dbReference type="Proteomes" id="UP001341444">
    <property type="component" value="Unassembled WGS sequence"/>
</dbReference>
<gene>
    <name evidence="5" type="ORF">P4T90_20575</name>
</gene>
<keyword evidence="6" id="KW-1185">Reference proteome</keyword>
<dbReference type="PANTHER" id="PTHR43537:SF5">
    <property type="entry name" value="UXU OPERON TRANSCRIPTIONAL REGULATOR"/>
    <property type="match status" value="1"/>
</dbReference>
<sequence length="115" mass="12857">MNFNEIKKNRVYEQVIEQVKYLLEIGQLRAGDKLPSERELAVLFNVSRSVIREAMTVLKASGVLNIRPGIGVFIAADDESSLVRRMDRALKKDVASLQELLEVRPRVPSGVSSCS</sequence>
<dbReference type="RefSeq" id="WP_066263140.1">
    <property type="nucleotide sequence ID" value="NZ_JARMAB010000032.1"/>
</dbReference>
<dbReference type="InterPro" id="IPR036390">
    <property type="entry name" value="WH_DNA-bd_sf"/>
</dbReference>
<keyword evidence="2" id="KW-0238">DNA-binding</keyword>
<keyword evidence="1" id="KW-0805">Transcription regulation</keyword>
<dbReference type="PANTHER" id="PTHR43537">
    <property type="entry name" value="TRANSCRIPTIONAL REGULATOR, GNTR FAMILY"/>
    <property type="match status" value="1"/>
</dbReference>
<evidence type="ECO:0000256" key="1">
    <source>
        <dbReference type="ARBA" id="ARBA00023015"/>
    </source>
</evidence>
<dbReference type="SMART" id="SM00345">
    <property type="entry name" value="HTH_GNTR"/>
    <property type="match status" value="1"/>
</dbReference>
<dbReference type="Pfam" id="PF00392">
    <property type="entry name" value="GntR"/>
    <property type="match status" value="1"/>
</dbReference>
<reference evidence="5 6" key="1">
    <citation type="submission" date="2023-03" db="EMBL/GenBank/DDBJ databases">
        <title>Bacillus Genome Sequencing.</title>
        <authorList>
            <person name="Dunlap C."/>
        </authorList>
    </citation>
    <scope>NUCLEOTIDE SEQUENCE [LARGE SCALE GENOMIC DNA]</scope>
    <source>
        <strain evidence="5 6">B-23453</strain>
    </source>
</reference>
<dbReference type="EMBL" id="JARMAB010000032">
    <property type="protein sequence ID" value="MED1205449.1"/>
    <property type="molecule type" value="Genomic_DNA"/>
</dbReference>
<comment type="caution">
    <text evidence="5">The sequence shown here is derived from an EMBL/GenBank/DDBJ whole genome shotgun (WGS) entry which is preliminary data.</text>
</comment>
<evidence type="ECO:0000313" key="6">
    <source>
        <dbReference type="Proteomes" id="UP001341444"/>
    </source>
</evidence>
<accession>A0ABU6MLS8</accession>
<name>A0ABU6MLS8_9BACI</name>
<dbReference type="InterPro" id="IPR000524">
    <property type="entry name" value="Tscrpt_reg_HTH_GntR"/>
</dbReference>
<evidence type="ECO:0000313" key="5">
    <source>
        <dbReference type="EMBL" id="MED1205449.1"/>
    </source>
</evidence>
<dbReference type="InterPro" id="IPR036388">
    <property type="entry name" value="WH-like_DNA-bd_sf"/>
</dbReference>
<organism evidence="5 6">
    <name type="scientific">Heyndrickxia acidicola</name>
    <dbReference type="NCBI Taxonomy" id="209389"/>
    <lineage>
        <taxon>Bacteria</taxon>
        <taxon>Bacillati</taxon>
        <taxon>Bacillota</taxon>
        <taxon>Bacilli</taxon>
        <taxon>Bacillales</taxon>
        <taxon>Bacillaceae</taxon>
        <taxon>Heyndrickxia</taxon>
    </lineage>
</organism>
<proteinExistence type="predicted"/>
<evidence type="ECO:0000256" key="3">
    <source>
        <dbReference type="ARBA" id="ARBA00023163"/>
    </source>
</evidence>